<reference evidence="1 2" key="1">
    <citation type="submission" date="2020-12" db="EMBL/GenBank/DDBJ databases">
        <title>FDA dAtabase for Regulatory Grade micrObial Sequences (FDA-ARGOS): Supporting development and validation of Infectious Disease Dx tests.</title>
        <authorList>
            <person name="Sproer C."/>
            <person name="Gronow S."/>
            <person name="Severitt S."/>
            <person name="Schroder I."/>
            <person name="Tallon L."/>
            <person name="Sadzewicz L."/>
            <person name="Zhao X."/>
            <person name="Boylan J."/>
            <person name="Ott S."/>
            <person name="Bowen H."/>
            <person name="Vavikolanu K."/>
            <person name="Mehta A."/>
            <person name="Aluvathingal J."/>
            <person name="Nadendla S."/>
            <person name="Lowell S."/>
            <person name="Myers T."/>
            <person name="Yan Y."/>
            <person name="Sichtig H."/>
        </authorList>
    </citation>
    <scope>NUCLEOTIDE SEQUENCE [LARGE SCALE GENOMIC DNA]</scope>
    <source>
        <strain evidence="1 2">FDAARGOS_911</strain>
    </source>
</reference>
<evidence type="ECO:0000313" key="2">
    <source>
        <dbReference type="Proteomes" id="UP000594771"/>
    </source>
</evidence>
<organism evidence="1 2">
    <name type="scientific">Aerococcus urinae</name>
    <dbReference type="NCBI Taxonomy" id="1376"/>
    <lineage>
        <taxon>Bacteria</taxon>
        <taxon>Bacillati</taxon>
        <taxon>Bacillota</taxon>
        <taxon>Bacilli</taxon>
        <taxon>Lactobacillales</taxon>
        <taxon>Aerococcaceae</taxon>
        <taxon>Aerococcus</taxon>
    </lineage>
</organism>
<name>A0A120I9Y3_9LACT</name>
<protein>
    <submittedName>
        <fullName evidence="1">ECF transporter S component</fullName>
    </submittedName>
</protein>
<dbReference type="RefSeq" id="WP_060778776.1">
    <property type="nucleotide sequence ID" value="NZ_CAJHLF010000004.1"/>
</dbReference>
<evidence type="ECO:0000313" key="1">
    <source>
        <dbReference type="EMBL" id="QPS01948.1"/>
    </source>
</evidence>
<dbReference type="GO" id="GO:0022857">
    <property type="term" value="F:transmembrane transporter activity"/>
    <property type="evidence" value="ECO:0007669"/>
    <property type="project" value="InterPro"/>
</dbReference>
<dbReference type="Gene3D" id="1.10.1760.20">
    <property type="match status" value="1"/>
</dbReference>
<sequence>MARRKNTALQNKTISSLFIAILIMQTFVPWIGYIPLGPANVTIIHITVIAGGMVLGPASGAMLGLVWGVLSLFHNMIQPTILSPIFLNPLVSVLPRVCVGFLSGWAARFLAKWLRPEVSRIIIGALGTITNTSLVIIMTALFSSESYAKALNIPETAVLGTFVGALGINFIFEIIAAAVLVPIIGSVFDRVKK</sequence>
<dbReference type="OrthoDB" id="9813540at2"/>
<dbReference type="InterPro" id="IPR024529">
    <property type="entry name" value="ECF_trnsprt_substrate-spec"/>
</dbReference>
<dbReference type="GeneID" id="35767494"/>
<accession>A0A120I9Y3</accession>
<dbReference type="Pfam" id="PF12822">
    <property type="entry name" value="ECF_trnsprt"/>
    <property type="match status" value="1"/>
</dbReference>
<gene>
    <name evidence="1" type="ORF">I6G68_02410</name>
</gene>
<dbReference type="EMBL" id="CP065662">
    <property type="protein sequence ID" value="QPS01948.1"/>
    <property type="molecule type" value="Genomic_DNA"/>
</dbReference>
<dbReference type="KEGG" id="aun:AWM73_07605"/>
<dbReference type="AlphaFoldDB" id="A0A120I9Y3"/>
<dbReference type="Proteomes" id="UP000594771">
    <property type="component" value="Chromosome"/>
</dbReference>
<proteinExistence type="predicted"/>